<dbReference type="EMBL" id="WXWW01000228">
    <property type="protein sequence ID" value="NAW66678.1"/>
    <property type="molecule type" value="Genomic_DNA"/>
</dbReference>
<protein>
    <submittedName>
        <fullName evidence="1">Uncharacterized protein</fullName>
    </submittedName>
</protein>
<reference evidence="1 2" key="1">
    <citation type="submission" date="2017-05" db="EMBL/GenBank/DDBJ databases">
        <title>High clonality and local adaptation shapes Vibrionaceae linages within an endangered oasis.</title>
        <authorList>
            <person name="Vazquez-Rosas-Landa M."/>
        </authorList>
    </citation>
    <scope>NUCLEOTIDE SEQUENCE [LARGE SCALE GENOMIC DNA]</scope>
    <source>
        <strain evidence="1 2">P46_P4S1P180</strain>
    </source>
</reference>
<dbReference type="RefSeq" id="WP_161446151.1">
    <property type="nucleotide sequence ID" value="NZ_WXWW01000228.1"/>
</dbReference>
<gene>
    <name evidence="1" type="ORF">CAG72_15805</name>
</gene>
<proteinExistence type="predicted"/>
<dbReference type="Proteomes" id="UP000465712">
    <property type="component" value="Unassembled WGS sequence"/>
</dbReference>
<organism evidence="1 2">
    <name type="scientific">Photobacterium halotolerans</name>
    <dbReference type="NCBI Taxonomy" id="265726"/>
    <lineage>
        <taxon>Bacteria</taxon>
        <taxon>Pseudomonadati</taxon>
        <taxon>Pseudomonadota</taxon>
        <taxon>Gammaproteobacteria</taxon>
        <taxon>Vibrionales</taxon>
        <taxon>Vibrionaceae</taxon>
        <taxon>Photobacterium</taxon>
    </lineage>
</organism>
<evidence type="ECO:0000313" key="2">
    <source>
        <dbReference type="Proteomes" id="UP000465712"/>
    </source>
</evidence>
<accession>A0A7X5ATP0</accession>
<dbReference type="AlphaFoldDB" id="A0A7X5ATP0"/>
<sequence length="642" mass="70555">MSYLNNLRMVFSGRFQSDVSTVNNDVRHFDVDKFVPEYQEYGKGAINGWWNPCGSGAFRLIDCRVTQVGYQDGTTTSDPAKDPVIGMLLGGSNDLVSAKMVDLDPQMQMVSEIWGLTMRLTDGKTPDFVAGRFLPAPFRDILFGRQQGGGAGDQAATAIYQSVLEDLSWVDSSHSPFLQQLKAMAEQVGKLSVRMMLYSYNMDHKNPDFTIGRVSGVIGPALDYEPDTFVLGRRFAPANGESTAQKINFFNAQVDATNRNLCVDFSNALPLSGNDGAFVNLGNMQLVVLEPPFENIKEGDTQLISGNQFTPIGGVIPYLTKDWLNAEGALFNVTDIDPALLQKIQCQPLALLSTDNNGVLIRETAQGLLVRADQVVHRLNPAVPVSVDLYVSRYGIPAAGEKIAVTLQPPAKGMGGGGPQPADVPIPVINIPASAISLGQTVATDSHGKAHYGYSVSAPGNPREYIDGQVYLLSYTPVSDPGYIQQMFDFIANLVFDKFTVPDKPTWDDIKPIMSQYNNLYPIMGRMLVNLSSYDSMVRFRNLLELAFSREQNDPNYMPVTRDLSEPKRQMVLKWLCEQDANGNYLLRRGQNDAPLPIEPCASCEISSPLAKASLEAESSQDIKGSKELAAEQYRRNLTQQD</sequence>
<name>A0A7X5ATP0_9GAMM</name>
<comment type="caution">
    <text evidence="1">The sequence shown here is derived from an EMBL/GenBank/DDBJ whole genome shotgun (WGS) entry which is preliminary data.</text>
</comment>
<evidence type="ECO:0000313" key="1">
    <source>
        <dbReference type="EMBL" id="NAW66678.1"/>
    </source>
</evidence>